<dbReference type="EMBL" id="CAIN01000181">
    <property type="protein sequence ID" value="CCI24856.1"/>
    <property type="molecule type" value="Genomic_DNA"/>
</dbReference>
<comment type="caution">
    <text evidence="1">The sequence shown here is derived from an EMBL/GenBank/DDBJ whole genome shotgun (WGS) entry which is preliminary data.</text>
</comment>
<dbReference type="Proteomes" id="UP000005291">
    <property type="component" value="Unassembled WGS sequence"/>
</dbReference>
<reference evidence="1 2" key="1">
    <citation type="submission" date="2012-04" db="EMBL/GenBank/DDBJ databases">
        <authorList>
            <person name="Genoscope - CEA"/>
        </authorList>
    </citation>
    <scope>NUCLEOTIDE SEQUENCE [LARGE SCALE GENOMIC DNA]</scope>
    <source>
        <strain evidence="1 2">9808</strain>
    </source>
</reference>
<dbReference type="HOGENOM" id="CLU_211554_0_0_3"/>
<dbReference type="AlphaFoldDB" id="I4HS32"/>
<evidence type="ECO:0000313" key="2">
    <source>
        <dbReference type="Proteomes" id="UP000005291"/>
    </source>
</evidence>
<organism evidence="1 2">
    <name type="scientific">Microcystis aeruginosa PCC 9808</name>
    <dbReference type="NCBI Taxonomy" id="1160284"/>
    <lineage>
        <taxon>Bacteria</taxon>
        <taxon>Bacillati</taxon>
        <taxon>Cyanobacteriota</taxon>
        <taxon>Cyanophyceae</taxon>
        <taxon>Oscillatoriophycideae</taxon>
        <taxon>Chroococcales</taxon>
        <taxon>Microcystaceae</taxon>
        <taxon>Microcystis</taxon>
    </lineage>
</organism>
<proteinExistence type="predicted"/>
<protein>
    <submittedName>
        <fullName evidence="1">Uncharacterized protein</fullName>
    </submittedName>
</protein>
<accession>I4HS32</accession>
<gene>
    <name evidence="1" type="ORF">MICAG_2610021</name>
</gene>
<sequence length="57" mass="6887">MCDNFCLWNREMLTEKDFYDYFAEETISIGFVCTQKPEEPSLCDQVQDFLVFDCYKH</sequence>
<evidence type="ECO:0000313" key="1">
    <source>
        <dbReference type="EMBL" id="CCI24856.1"/>
    </source>
</evidence>
<name>I4HS32_MICAE</name>